<reference evidence="2" key="1">
    <citation type="submission" date="2015-08" db="EMBL/GenBank/DDBJ databases">
        <title>Fjat-10028 dsm 16317.</title>
        <authorList>
            <person name="Liu B."/>
            <person name="Wang J."/>
            <person name="Zhu Y."/>
            <person name="Liu G."/>
            <person name="Chen Q."/>
            <person name="Chen Z."/>
            <person name="Lan J."/>
            <person name="Che J."/>
            <person name="Ge C."/>
            <person name="Shi H."/>
            <person name="Pan Z."/>
            <person name="Liu X."/>
        </authorList>
    </citation>
    <scope>NUCLEOTIDE SEQUENCE [LARGE SCALE GENOMIC DNA]</scope>
    <source>
        <strain evidence="2">DSM 16317</strain>
    </source>
</reference>
<dbReference type="GeneID" id="301135354"/>
<proteinExistence type="predicted"/>
<sequence length="63" mass="7289">MRMRFMVMGELLLDGGIFENFNATELNDKILNAYLLNLITFRGSTIINGEVVYENKEVEFVLE</sequence>
<dbReference type="RefSeq" id="WP_053415867.1">
    <property type="nucleotide sequence ID" value="NZ_LILB01000001.1"/>
</dbReference>
<dbReference type="Proteomes" id="UP000036867">
    <property type="component" value="Unassembled WGS sequence"/>
</dbReference>
<comment type="caution">
    <text evidence="1">The sequence shown here is derived from an EMBL/GenBank/DDBJ whole genome shotgun (WGS) entry which is preliminary data.</text>
</comment>
<organism evidence="1 2">
    <name type="scientific">Viridibacillus arvi</name>
    <dbReference type="NCBI Taxonomy" id="263475"/>
    <lineage>
        <taxon>Bacteria</taxon>
        <taxon>Bacillati</taxon>
        <taxon>Bacillota</taxon>
        <taxon>Bacilli</taxon>
        <taxon>Bacillales</taxon>
        <taxon>Caryophanaceae</taxon>
        <taxon>Viridibacillus</taxon>
    </lineage>
</organism>
<dbReference type="AlphaFoldDB" id="A0A0M0LL38"/>
<gene>
    <name evidence="1" type="ORF">AMD00_04455</name>
</gene>
<keyword evidence="2" id="KW-1185">Reference proteome</keyword>
<protein>
    <submittedName>
        <fullName evidence="1">Uncharacterized protein</fullName>
    </submittedName>
</protein>
<evidence type="ECO:0000313" key="1">
    <source>
        <dbReference type="EMBL" id="KOO51711.1"/>
    </source>
</evidence>
<accession>A0A0M0LL38</accession>
<evidence type="ECO:0000313" key="2">
    <source>
        <dbReference type="Proteomes" id="UP000036867"/>
    </source>
</evidence>
<dbReference type="EMBL" id="LILB01000001">
    <property type="protein sequence ID" value="KOO51711.1"/>
    <property type="molecule type" value="Genomic_DNA"/>
</dbReference>
<name>A0A0M0LL38_9BACL</name>